<evidence type="ECO:0000259" key="19">
    <source>
        <dbReference type="PROSITE" id="PS51196"/>
    </source>
</evidence>
<feature type="binding site" evidence="15">
    <location>
        <position position="138"/>
    </location>
    <ligand>
        <name>ATP</name>
        <dbReference type="ChEBI" id="CHEBI:30616"/>
    </ligand>
</feature>
<comment type="similarity">
    <text evidence="3 15 16">Belongs to the SecA family.</text>
</comment>
<evidence type="ECO:0000256" key="3">
    <source>
        <dbReference type="ARBA" id="ARBA00007650"/>
    </source>
</evidence>
<dbReference type="InterPro" id="IPR014018">
    <property type="entry name" value="SecA_motor_DEAD"/>
</dbReference>
<dbReference type="GO" id="GO:0005829">
    <property type="term" value="C:cytosol"/>
    <property type="evidence" value="ECO:0007669"/>
    <property type="project" value="TreeGrafter"/>
</dbReference>
<dbReference type="PROSITE" id="PS01312">
    <property type="entry name" value="SECA"/>
    <property type="match status" value="1"/>
</dbReference>
<keyword evidence="21" id="KW-1185">Reference proteome</keyword>
<dbReference type="InterPro" id="IPR036670">
    <property type="entry name" value="SecA_X-link_sf"/>
</dbReference>
<evidence type="ECO:0000256" key="13">
    <source>
        <dbReference type="ARBA" id="ARBA00023010"/>
    </source>
</evidence>
<reference evidence="20 21" key="1">
    <citation type="submission" date="2015-02" db="EMBL/GenBank/DDBJ databases">
        <title>Single-cell genomics of uncultivated deep-branching MTB reveals a conserved set of magnetosome genes.</title>
        <authorList>
            <person name="Kolinko S."/>
            <person name="Richter M."/>
            <person name="Glockner F.O."/>
            <person name="Brachmann A."/>
            <person name="Schuler D."/>
        </authorList>
    </citation>
    <scope>NUCLEOTIDE SEQUENCE [LARGE SCALE GENOMIC DNA]</scope>
    <source>
        <strain evidence="20">SKK-01</strain>
    </source>
</reference>
<dbReference type="NCBIfam" id="NF009538">
    <property type="entry name" value="PRK12904.1"/>
    <property type="match status" value="1"/>
</dbReference>
<comment type="subunit">
    <text evidence="15">Monomer and homodimer. Part of the essential Sec protein translocation apparatus which comprises SecA, SecYEG and auxiliary proteins SecDF. Other proteins may also be involved.</text>
</comment>
<sequence length="1067" mass="122652">MIINYFFEGRTLMLNFFSKIIRKFFGTANERELAKLWPVVKKINEFEQPLTILSDDDLKARAKILKDELSLARKNIDDEVKKIRDLISGAISMQERSKYKKKLKELKNSVISPKLPEVFALVREASKRTIGLRHFDVQLIGGMVLHEGRISEMTTGEGKTLVATLAASLNAFTGETVHIVTVNDYLAKRDAEWMRKIYEFLGLTVGVIQHDMRPDAKKGEYSANIVYGTNNEFGFDYLRDNMVDGIDSVVQSYQSFVIVDEVDSILIDEARTPLIISGPVDETNEAYNKMRPVVDDVVRQQKRLVREFVEKFKLAYKDGKDELGTYLYLIHKADPKNREFLDIVLKDRKAKAMLDRAQSLFDSKTMEKERDEILEQLYYVYDEKTREATFSAKGQSFMKEHFGIEFMLEDIEAKLAEIASLEISDEERILKNSALMEKYTEQERNVDSVKQLLKAYILFEKDVDYVVHENKIVIVDEFTGRMMPGRRFSEGIHEALEAKERVEVQRESQTLATITLQNYFRMYDKLAGMTGTAKTEEAEFENIYLLPVVQIPTNKPMSRQNMPDRIYKTEKEKFDAIVNDVEALNKKGAPVLVGTISIEKSEHLSKLLTKKGVKHNVLNAKYHEREAHIISQAGRYGSVTIATNMAGRGTDILLGGNPAEIAKDKTAALNTNDIEAMEKAYAKFFEASKQETQIEHDEVLKTGGLHVIGTERHESRRIDDQLRGRSGRQGDPGSSRFHLSLEDDLMRIFGSDKIKSIMDRLGMEEGEVIENPLVSHAIRTAQKRVEMQHFEIRKHLLKYDDIMNKQREVIYKRRRIILESDNLVEEFLDAFASSIEPFVKARTETLEESVLLKELTYKYAICIKPEELDGKTQDEILDFVIDKAREAYSSRELIIGKERFTRLTRWIMLTAIDSHWKEYLREIDELREGISWRAYGQKDPFIEFQYEAFEMFQKLVLKTDSVISERIMLIHAVEQAPAVKNVFDSRKAVCERKDFSAISSGGMRQGESSMEENPSVTRRREISGNKRENIGNVLDAQSTFKRDGEKVGRNDDCPCGSGKKYKKCCGK</sequence>
<evidence type="ECO:0000256" key="12">
    <source>
        <dbReference type="ARBA" id="ARBA00022967"/>
    </source>
</evidence>
<feature type="compositionally biased region" description="Basic and acidic residues" evidence="17">
    <location>
        <begin position="1041"/>
        <end position="1052"/>
    </location>
</feature>
<dbReference type="GO" id="GO:0031522">
    <property type="term" value="C:cell envelope Sec protein transport complex"/>
    <property type="evidence" value="ECO:0007669"/>
    <property type="project" value="TreeGrafter"/>
</dbReference>
<dbReference type="InterPro" id="IPR036266">
    <property type="entry name" value="SecA_Wing/Scaffold_sf"/>
</dbReference>
<dbReference type="Gene3D" id="3.10.450.50">
    <property type="match status" value="1"/>
</dbReference>
<dbReference type="Pfam" id="PF07517">
    <property type="entry name" value="SecA_DEAD"/>
    <property type="match status" value="1"/>
</dbReference>
<evidence type="ECO:0000256" key="17">
    <source>
        <dbReference type="SAM" id="MobiDB-lite"/>
    </source>
</evidence>
<keyword evidence="14 15" id="KW-0472">Membrane</keyword>
<keyword evidence="13 15" id="KW-0811">Translocation</keyword>
<evidence type="ECO:0000256" key="16">
    <source>
        <dbReference type="RuleBase" id="RU003874"/>
    </source>
</evidence>
<dbReference type="Proteomes" id="UP000033428">
    <property type="component" value="Unassembled WGS sequence"/>
</dbReference>
<feature type="region of interest" description="Disordered" evidence="17">
    <location>
        <begin position="999"/>
        <end position="1035"/>
    </location>
</feature>
<feature type="binding site" evidence="15">
    <location>
        <position position="651"/>
    </location>
    <ligand>
        <name>ATP</name>
        <dbReference type="ChEBI" id="CHEBI:30616"/>
    </ligand>
</feature>
<proteinExistence type="inferred from homology"/>
<dbReference type="HAMAP" id="MF_01382">
    <property type="entry name" value="SecA"/>
    <property type="match status" value="1"/>
</dbReference>
<comment type="cofactor">
    <cofactor evidence="1">
        <name>Zn(2+)</name>
        <dbReference type="ChEBI" id="CHEBI:29105"/>
    </cofactor>
</comment>
<comment type="catalytic activity">
    <reaction evidence="15">
        <text>ATP + H2O + cellular proteinSide 1 = ADP + phosphate + cellular proteinSide 2.</text>
        <dbReference type="EC" id="7.4.2.8"/>
    </reaction>
</comment>
<dbReference type="PRINTS" id="PR00906">
    <property type="entry name" value="SECA"/>
</dbReference>
<feature type="domain" description="Helicase ATP-binding" evidence="18">
    <location>
        <begin position="140"/>
        <end position="298"/>
    </location>
</feature>
<keyword evidence="11 15" id="KW-0653">Protein transport</keyword>
<evidence type="ECO:0000256" key="10">
    <source>
        <dbReference type="ARBA" id="ARBA00022840"/>
    </source>
</evidence>
<keyword evidence="5 15" id="KW-1003">Cell membrane</keyword>
<dbReference type="Pfam" id="PF07516">
    <property type="entry name" value="SecA_SW"/>
    <property type="match status" value="1"/>
</dbReference>
<dbReference type="PANTHER" id="PTHR30612:SF0">
    <property type="entry name" value="CHLOROPLAST PROTEIN-TRANSPORTING ATPASE"/>
    <property type="match status" value="1"/>
</dbReference>
<keyword evidence="9" id="KW-0862">Zinc</keyword>
<dbReference type="InterPro" id="IPR004027">
    <property type="entry name" value="SEC_C_motif"/>
</dbReference>
<dbReference type="SMART" id="SM00957">
    <property type="entry name" value="SecA_DEAD"/>
    <property type="match status" value="1"/>
</dbReference>
<dbReference type="FunFam" id="3.40.50.300:FF:000113">
    <property type="entry name" value="Preprotein translocase subunit SecA"/>
    <property type="match status" value="1"/>
</dbReference>
<dbReference type="InterPro" id="IPR014001">
    <property type="entry name" value="Helicase_ATP-bd"/>
</dbReference>
<dbReference type="GO" id="GO:0005524">
    <property type="term" value="F:ATP binding"/>
    <property type="evidence" value="ECO:0007669"/>
    <property type="project" value="UniProtKB-UniRule"/>
</dbReference>
<dbReference type="InterPro" id="IPR020937">
    <property type="entry name" value="SecA_CS"/>
</dbReference>
<keyword evidence="10 15" id="KW-0067">ATP-binding</keyword>
<dbReference type="InterPro" id="IPR011115">
    <property type="entry name" value="SecA_DEAD"/>
</dbReference>
<evidence type="ECO:0000256" key="15">
    <source>
        <dbReference type="HAMAP-Rule" id="MF_01382"/>
    </source>
</evidence>
<evidence type="ECO:0000256" key="7">
    <source>
        <dbReference type="ARBA" id="ARBA00022723"/>
    </source>
</evidence>
<name>A0A0F0CRB8_9BACT</name>
<dbReference type="Pfam" id="PF01043">
    <property type="entry name" value="SecA_PP_bind"/>
    <property type="match status" value="1"/>
</dbReference>
<evidence type="ECO:0000256" key="14">
    <source>
        <dbReference type="ARBA" id="ARBA00023136"/>
    </source>
</evidence>
<dbReference type="AlphaFoldDB" id="A0A0F0CRB8"/>
<feature type="compositionally biased region" description="Basic and acidic residues" evidence="17">
    <location>
        <begin position="711"/>
        <end position="723"/>
    </location>
</feature>
<feature type="compositionally biased region" description="Basic and acidic residues" evidence="17">
    <location>
        <begin position="1018"/>
        <end position="1029"/>
    </location>
</feature>
<feature type="domain" description="SecA family profile" evidence="19">
    <location>
        <begin position="18"/>
        <end position="770"/>
    </location>
</feature>
<comment type="caution">
    <text evidence="20">The sequence shown here is derived from an EMBL/GenBank/DDBJ whole genome shotgun (WGS) entry which is preliminary data.</text>
</comment>
<feature type="region of interest" description="Disordered" evidence="17">
    <location>
        <begin position="1041"/>
        <end position="1060"/>
    </location>
</feature>
<dbReference type="EMBL" id="JYNY01000069">
    <property type="protein sequence ID" value="KJJ85812.1"/>
    <property type="molecule type" value="Genomic_DNA"/>
</dbReference>
<dbReference type="InterPro" id="IPR044722">
    <property type="entry name" value="SecA_SF2_C"/>
</dbReference>
<evidence type="ECO:0000313" key="21">
    <source>
        <dbReference type="Proteomes" id="UP000033428"/>
    </source>
</evidence>
<dbReference type="NCBIfam" id="TIGR00963">
    <property type="entry name" value="secA"/>
    <property type="match status" value="1"/>
</dbReference>
<keyword evidence="4 15" id="KW-0813">Transport</keyword>
<evidence type="ECO:0000313" key="20">
    <source>
        <dbReference type="EMBL" id="KJJ85812.1"/>
    </source>
</evidence>
<dbReference type="SUPFAM" id="SSF52540">
    <property type="entry name" value="P-loop containing nucleoside triphosphate hydrolases"/>
    <property type="match status" value="2"/>
</dbReference>
<dbReference type="Gene3D" id="3.40.50.300">
    <property type="entry name" value="P-loop containing nucleotide triphosphate hydrolases"/>
    <property type="match status" value="3"/>
</dbReference>
<dbReference type="GO" id="GO:0005886">
    <property type="term" value="C:plasma membrane"/>
    <property type="evidence" value="ECO:0007669"/>
    <property type="project" value="UniProtKB-SubCell"/>
</dbReference>
<dbReference type="PROSITE" id="PS51192">
    <property type="entry name" value="HELICASE_ATP_BIND_1"/>
    <property type="match status" value="1"/>
</dbReference>
<dbReference type="SMART" id="SM00958">
    <property type="entry name" value="SecA_PP_bind"/>
    <property type="match status" value="1"/>
</dbReference>
<dbReference type="CDD" id="cd18803">
    <property type="entry name" value="SF2_C_secA"/>
    <property type="match status" value="1"/>
</dbReference>
<comment type="subcellular location">
    <subcellularLocation>
        <location evidence="15">Cell membrane</location>
        <topology evidence="15">Peripheral membrane protein</topology>
        <orientation evidence="15">Cytoplasmic side</orientation>
    </subcellularLocation>
    <subcellularLocation>
        <location evidence="15">Cytoplasm</location>
    </subcellularLocation>
    <subcellularLocation>
        <location evidence="2">Membrane</location>
        <topology evidence="2">Peripheral membrane protein</topology>
    </subcellularLocation>
    <text evidence="15">Distribution is 50-50.</text>
</comment>
<dbReference type="Gene3D" id="1.10.3060.10">
    <property type="entry name" value="Helical scaffold and wing domains of SecA"/>
    <property type="match status" value="1"/>
</dbReference>
<dbReference type="EC" id="7.4.2.8" evidence="15"/>
<dbReference type="SUPFAM" id="SSF81767">
    <property type="entry name" value="Pre-protein crosslinking domain of SecA"/>
    <property type="match status" value="1"/>
</dbReference>
<evidence type="ECO:0000256" key="2">
    <source>
        <dbReference type="ARBA" id="ARBA00004170"/>
    </source>
</evidence>
<dbReference type="InterPro" id="IPR011130">
    <property type="entry name" value="SecA_preprotein_X-link_dom"/>
</dbReference>
<dbReference type="GO" id="GO:0006605">
    <property type="term" value="P:protein targeting"/>
    <property type="evidence" value="ECO:0007669"/>
    <property type="project" value="UniProtKB-UniRule"/>
</dbReference>
<dbReference type="GO" id="GO:0046872">
    <property type="term" value="F:metal ion binding"/>
    <property type="evidence" value="ECO:0007669"/>
    <property type="project" value="UniProtKB-KW"/>
</dbReference>
<dbReference type="InterPro" id="IPR000185">
    <property type="entry name" value="SecA"/>
</dbReference>
<evidence type="ECO:0000256" key="6">
    <source>
        <dbReference type="ARBA" id="ARBA00022490"/>
    </source>
</evidence>
<dbReference type="Pfam" id="PF02810">
    <property type="entry name" value="SEC-C"/>
    <property type="match status" value="1"/>
</dbReference>
<feature type="binding site" evidence="15">
    <location>
        <begin position="156"/>
        <end position="160"/>
    </location>
    <ligand>
        <name>ATP</name>
        <dbReference type="ChEBI" id="CHEBI:30616"/>
    </ligand>
</feature>
<keyword evidence="6 15" id="KW-0963">Cytoplasm</keyword>
<feature type="region of interest" description="Disordered" evidence="17">
    <location>
        <begin position="711"/>
        <end position="737"/>
    </location>
</feature>
<dbReference type="InterPro" id="IPR011116">
    <property type="entry name" value="SecA_Wing/Scaffold"/>
</dbReference>
<dbReference type="GO" id="GO:0017038">
    <property type="term" value="P:protein import"/>
    <property type="evidence" value="ECO:0007669"/>
    <property type="project" value="InterPro"/>
</dbReference>
<keyword evidence="8 15" id="KW-0547">Nucleotide-binding</keyword>
<evidence type="ECO:0000256" key="5">
    <source>
        <dbReference type="ARBA" id="ARBA00022475"/>
    </source>
</evidence>
<comment type="function">
    <text evidence="15">Part of the Sec protein translocase complex. Interacts with the SecYEG preprotein conducting channel. Has a central role in coupling the hydrolysis of ATP to the transfer of proteins into and across the cell membrane, serving as an ATP-driven molecular motor driving the stepwise translocation of polypeptide chains across the membrane.</text>
</comment>
<dbReference type="Pfam" id="PF21090">
    <property type="entry name" value="P-loop_SecA"/>
    <property type="match status" value="1"/>
</dbReference>
<evidence type="ECO:0000259" key="18">
    <source>
        <dbReference type="PROSITE" id="PS51192"/>
    </source>
</evidence>
<dbReference type="CDD" id="cd17928">
    <property type="entry name" value="DEXDc_SecA"/>
    <property type="match status" value="1"/>
</dbReference>
<evidence type="ECO:0000256" key="4">
    <source>
        <dbReference type="ARBA" id="ARBA00022448"/>
    </source>
</evidence>
<dbReference type="PROSITE" id="PS51196">
    <property type="entry name" value="SECA_MOTOR_DEAD"/>
    <property type="match status" value="1"/>
</dbReference>
<organism evidence="20 21">
    <name type="scientific">Candidatus Omnitrophus magneticus</name>
    <dbReference type="NCBI Taxonomy" id="1609969"/>
    <lineage>
        <taxon>Bacteria</taxon>
        <taxon>Pseudomonadati</taxon>
        <taxon>Candidatus Omnitrophota</taxon>
        <taxon>Candidatus Omnitrophus</taxon>
    </lineage>
</organism>
<dbReference type="Gene3D" id="3.90.1440.10">
    <property type="entry name" value="SecA, preprotein cross-linking domain"/>
    <property type="match status" value="1"/>
</dbReference>
<evidence type="ECO:0000256" key="9">
    <source>
        <dbReference type="ARBA" id="ARBA00022833"/>
    </source>
</evidence>
<accession>A0A0F0CRB8</accession>
<keyword evidence="12 15" id="KW-1278">Translocase</keyword>
<dbReference type="GO" id="GO:0008564">
    <property type="term" value="F:protein-exporting ATPase activity"/>
    <property type="evidence" value="ECO:0007669"/>
    <property type="project" value="UniProtKB-EC"/>
</dbReference>
<dbReference type="GO" id="GO:0065002">
    <property type="term" value="P:intracellular protein transmembrane transport"/>
    <property type="evidence" value="ECO:0007669"/>
    <property type="project" value="UniProtKB-UniRule"/>
</dbReference>
<dbReference type="GO" id="GO:0043952">
    <property type="term" value="P:protein transport by the Sec complex"/>
    <property type="evidence" value="ECO:0007669"/>
    <property type="project" value="UniProtKB-ARBA"/>
</dbReference>
<feature type="compositionally biased region" description="Polar residues" evidence="17">
    <location>
        <begin position="1006"/>
        <end position="1016"/>
    </location>
</feature>
<dbReference type="PANTHER" id="PTHR30612">
    <property type="entry name" value="SECA INNER MEMBRANE COMPONENT OF SEC PROTEIN SECRETION SYSTEM"/>
    <property type="match status" value="1"/>
</dbReference>
<protein>
    <recommendedName>
        <fullName evidence="15 16">Protein translocase subunit SecA</fullName>
        <ecNumber evidence="15">7.4.2.8</ecNumber>
    </recommendedName>
</protein>
<dbReference type="InterPro" id="IPR027417">
    <property type="entry name" value="P-loop_NTPase"/>
</dbReference>
<dbReference type="PATRIC" id="fig|1609969.3.peg.350"/>
<evidence type="ECO:0000256" key="11">
    <source>
        <dbReference type="ARBA" id="ARBA00022927"/>
    </source>
</evidence>
<gene>
    <name evidence="15" type="primary">secA</name>
    <name evidence="20" type="ORF">OMAG_000315</name>
</gene>
<keyword evidence="7" id="KW-0479">Metal-binding</keyword>
<evidence type="ECO:0000256" key="1">
    <source>
        <dbReference type="ARBA" id="ARBA00001947"/>
    </source>
</evidence>
<dbReference type="SUPFAM" id="SSF81886">
    <property type="entry name" value="Helical scaffold and wing domains of SecA"/>
    <property type="match status" value="1"/>
</dbReference>
<evidence type="ECO:0000256" key="8">
    <source>
        <dbReference type="ARBA" id="ARBA00022741"/>
    </source>
</evidence>